<dbReference type="CDD" id="cd10017">
    <property type="entry name" value="B3_DNA"/>
    <property type="match status" value="3"/>
</dbReference>
<comment type="subcellular location">
    <subcellularLocation>
        <location evidence="1">Nucleus</location>
    </subcellularLocation>
</comment>
<organism evidence="8 9">
    <name type="scientific">Heracleum sosnowskyi</name>
    <dbReference type="NCBI Taxonomy" id="360622"/>
    <lineage>
        <taxon>Eukaryota</taxon>
        <taxon>Viridiplantae</taxon>
        <taxon>Streptophyta</taxon>
        <taxon>Embryophyta</taxon>
        <taxon>Tracheophyta</taxon>
        <taxon>Spermatophyta</taxon>
        <taxon>Magnoliopsida</taxon>
        <taxon>eudicotyledons</taxon>
        <taxon>Gunneridae</taxon>
        <taxon>Pentapetalae</taxon>
        <taxon>asterids</taxon>
        <taxon>campanulids</taxon>
        <taxon>Apiales</taxon>
        <taxon>Apiaceae</taxon>
        <taxon>Apioideae</taxon>
        <taxon>apioid superclade</taxon>
        <taxon>Tordylieae</taxon>
        <taxon>Tordyliinae</taxon>
        <taxon>Heracleum</taxon>
    </lineage>
</organism>
<dbReference type="Pfam" id="PF02362">
    <property type="entry name" value="B3"/>
    <property type="match status" value="3"/>
</dbReference>
<evidence type="ECO:0000256" key="2">
    <source>
        <dbReference type="ARBA" id="ARBA00023015"/>
    </source>
</evidence>
<evidence type="ECO:0000256" key="4">
    <source>
        <dbReference type="ARBA" id="ARBA00023163"/>
    </source>
</evidence>
<comment type="caution">
    <text evidence="8">The sequence shown here is derived from an EMBL/GenBank/DDBJ whole genome shotgun (WGS) entry which is preliminary data.</text>
</comment>
<feature type="domain" description="TF-B3" evidence="7">
    <location>
        <begin position="15"/>
        <end position="108"/>
    </location>
</feature>
<dbReference type="AlphaFoldDB" id="A0AAD8GWJ6"/>
<dbReference type="EMBL" id="JAUIZM010000011">
    <property type="protein sequence ID" value="KAK1355853.1"/>
    <property type="molecule type" value="Genomic_DNA"/>
</dbReference>
<evidence type="ECO:0000313" key="8">
    <source>
        <dbReference type="EMBL" id="KAK1355853.1"/>
    </source>
</evidence>
<feature type="domain" description="TF-B3" evidence="7">
    <location>
        <begin position="331"/>
        <end position="424"/>
    </location>
</feature>
<evidence type="ECO:0000256" key="6">
    <source>
        <dbReference type="SAM" id="MobiDB-lite"/>
    </source>
</evidence>
<feature type="region of interest" description="Disordered" evidence="6">
    <location>
        <begin position="141"/>
        <end position="164"/>
    </location>
</feature>
<evidence type="ECO:0000256" key="5">
    <source>
        <dbReference type="ARBA" id="ARBA00023242"/>
    </source>
</evidence>
<keyword evidence="2" id="KW-0805">Transcription regulation</keyword>
<dbReference type="PROSITE" id="PS50863">
    <property type="entry name" value="B3"/>
    <property type="match status" value="3"/>
</dbReference>
<dbReference type="PANTHER" id="PTHR31391:SF64">
    <property type="entry name" value="B3 DOMAIN-CONTAINING PROTEIN OS06G0112300"/>
    <property type="match status" value="1"/>
</dbReference>
<reference evidence="8" key="1">
    <citation type="submission" date="2023-02" db="EMBL/GenBank/DDBJ databases">
        <title>Genome of toxic invasive species Heracleum sosnowskyi carries increased number of genes despite the absence of recent whole-genome duplications.</title>
        <authorList>
            <person name="Schelkunov M."/>
            <person name="Shtratnikova V."/>
            <person name="Makarenko M."/>
            <person name="Klepikova A."/>
            <person name="Omelchenko D."/>
            <person name="Novikova G."/>
            <person name="Obukhova E."/>
            <person name="Bogdanov V."/>
            <person name="Penin A."/>
            <person name="Logacheva M."/>
        </authorList>
    </citation>
    <scope>NUCLEOTIDE SEQUENCE</scope>
    <source>
        <strain evidence="8">Hsosn_3</strain>
        <tissue evidence="8">Leaf</tissue>
    </source>
</reference>
<accession>A0AAD8GWJ6</accession>
<gene>
    <name evidence="8" type="ORF">POM88_049109</name>
</gene>
<name>A0AAD8GWJ6_9APIA</name>
<sequence>MVTSGCSDMLGKSNSFFKRILTDVGSHTKLLFPEKFISISGNDLKDSVSLNAPSGLQWSVEVKRDKGKVWLQNGWPEFANFYAIGFGYLLVFEYEGDSKFQVLVFDTSSLEIDYSRAGSDRPDFVISTPVKKGVLEIDDSSSSDNVVKPCKKTRTESPSTETSLKLKQEKAKAEKKVDKDRARALVNAYKSKNPFFVHLIKESHIVGGGWQNVYIPKTFKEAQENWESNDLLTLQVAGRSWLVFCQWNLRCNQYRISRGWTIFARDNSLNVGDVCVFELINRSRKLFKVFISRAAKETNWEKNERLPGVRSEADRSRVLESVKDFKPEHPNFIVKIKDSYLYGGSITVPLEFMNSHITKDSCSVNLQLPDGRVWSVKCYIKKRCAKFSAGWKKFTKENKLAHGDVCGFELVKERLFNVVIFRLES</sequence>
<evidence type="ECO:0000313" key="9">
    <source>
        <dbReference type="Proteomes" id="UP001237642"/>
    </source>
</evidence>
<keyword evidence="9" id="KW-1185">Reference proteome</keyword>
<reference evidence="8" key="2">
    <citation type="submission" date="2023-05" db="EMBL/GenBank/DDBJ databases">
        <authorList>
            <person name="Schelkunov M.I."/>
        </authorList>
    </citation>
    <scope>NUCLEOTIDE SEQUENCE</scope>
    <source>
        <strain evidence="8">Hsosn_3</strain>
        <tissue evidence="8">Leaf</tissue>
    </source>
</reference>
<keyword evidence="3" id="KW-0238">DNA-binding</keyword>
<dbReference type="InterPro" id="IPR003340">
    <property type="entry name" value="B3_DNA-bd"/>
</dbReference>
<proteinExistence type="predicted"/>
<keyword evidence="4" id="KW-0804">Transcription</keyword>
<evidence type="ECO:0000259" key="7">
    <source>
        <dbReference type="PROSITE" id="PS50863"/>
    </source>
</evidence>
<evidence type="ECO:0000256" key="1">
    <source>
        <dbReference type="ARBA" id="ARBA00004123"/>
    </source>
</evidence>
<dbReference type="GO" id="GO:0005634">
    <property type="term" value="C:nucleus"/>
    <property type="evidence" value="ECO:0007669"/>
    <property type="project" value="UniProtKB-SubCell"/>
</dbReference>
<keyword evidence="5" id="KW-0539">Nucleus</keyword>
<dbReference type="InterPro" id="IPR015300">
    <property type="entry name" value="DNA-bd_pseudobarrel_sf"/>
</dbReference>
<protein>
    <recommendedName>
        <fullName evidence="7">TF-B3 domain-containing protein</fullName>
    </recommendedName>
</protein>
<dbReference type="SMART" id="SM01019">
    <property type="entry name" value="B3"/>
    <property type="match status" value="3"/>
</dbReference>
<dbReference type="InterPro" id="IPR044837">
    <property type="entry name" value="REM16-like"/>
</dbReference>
<dbReference type="GO" id="GO:0003677">
    <property type="term" value="F:DNA binding"/>
    <property type="evidence" value="ECO:0007669"/>
    <property type="project" value="UniProtKB-KW"/>
</dbReference>
<dbReference type="SUPFAM" id="SSF101936">
    <property type="entry name" value="DNA-binding pseudobarrel domain"/>
    <property type="match status" value="3"/>
</dbReference>
<dbReference type="Gene3D" id="2.40.330.10">
    <property type="entry name" value="DNA-binding pseudobarrel domain"/>
    <property type="match status" value="3"/>
</dbReference>
<evidence type="ECO:0000256" key="3">
    <source>
        <dbReference type="ARBA" id="ARBA00023125"/>
    </source>
</evidence>
<dbReference type="Proteomes" id="UP001237642">
    <property type="component" value="Unassembled WGS sequence"/>
</dbReference>
<dbReference type="PANTHER" id="PTHR31391">
    <property type="entry name" value="B3 DOMAIN-CONTAINING PROTEIN OS11G0197600-RELATED"/>
    <property type="match status" value="1"/>
</dbReference>
<feature type="domain" description="TF-B3" evidence="7">
    <location>
        <begin position="213"/>
        <end position="295"/>
    </location>
</feature>